<accession>A0A4P0YC31</accession>
<dbReference type="Pfam" id="PF04346">
    <property type="entry name" value="EutH"/>
    <property type="match status" value="1"/>
</dbReference>
<dbReference type="PANTHER" id="PTHR40089:SF1">
    <property type="entry name" value="ETHANOLAMINE PERMEASE EUTH-RELATED"/>
    <property type="match status" value="1"/>
</dbReference>
<dbReference type="AlphaFoldDB" id="A0A4P0YC31"/>
<protein>
    <submittedName>
        <fullName evidence="1">Ethanolamine permease</fullName>
    </submittedName>
</protein>
<dbReference type="PANTHER" id="PTHR40089">
    <property type="entry name" value="ETHANOLAMINE UTILIZATION PROTEIN EUTH"/>
    <property type="match status" value="1"/>
</dbReference>
<proteinExistence type="predicted"/>
<dbReference type="InterPro" id="IPR007441">
    <property type="entry name" value="EutH"/>
</dbReference>
<evidence type="ECO:0000313" key="1">
    <source>
        <dbReference type="EMBL" id="VTM57932.1"/>
    </source>
</evidence>
<gene>
    <name evidence="1" type="ORF">NCTC9183_05271</name>
</gene>
<dbReference type="Proteomes" id="UP000507695">
    <property type="component" value="Unassembled WGS sequence"/>
</dbReference>
<sequence length="73" mass="7433">MYSGLILGSMMGPTIVFSIPVALGIIEPTDSPLAGARRAGGHCHHSIGCIAGGLVAMYSGVEINGQPVELPSR</sequence>
<dbReference type="GO" id="GO:0005886">
    <property type="term" value="C:plasma membrane"/>
    <property type="evidence" value="ECO:0007669"/>
    <property type="project" value="TreeGrafter"/>
</dbReference>
<dbReference type="EMBL" id="CABDVL010000003">
    <property type="protein sequence ID" value="VTM57932.1"/>
    <property type="molecule type" value="Genomic_DNA"/>
</dbReference>
<reference evidence="1" key="1">
    <citation type="submission" date="2019-04" db="EMBL/GenBank/DDBJ databases">
        <authorList>
            <consortium name="Pathogen Informatics"/>
        </authorList>
    </citation>
    <scope>NUCLEOTIDE SEQUENCE</scope>
    <source>
        <strain evidence="1">NCTC9183</strain>
    </source>
</reference>
<dbReference type="GO" id="GO:0034228">
    <property type="term" value="F:ethanolamine transmembrane transporter activity"/>
    <property type="evidence" value="ECO:0007669"/>
    <property type="project" value="InterPro"/>
</dbReference>
<name>A0A4P0YC31_KLEPN</name>
<organism evidence="1">
    <name type="scientific">Klebsiella pneumoniae</name>
    <dbReference type="NCBI Taxonomy" id="573"/>
    <lineage>
        <taxon>Bacteria</taxon>
        <taxon>Pseudomonadati</taxon>
        <taxon>Pseudomonadota</taxon>
        <taxon>Gammaproteobacteria</taxon>
        <taxon>Enterobacterales</taxon>
        <taxon>Enterobacteriaceae</taxon>
        <taxon>Klebsiella/Raoultella group</taxon>
        <taxon>Klebsiella</taxon>
        <taxon>Klebsiella pneumoniae complex</taxon>
    </lineage>
</organism>